<protein>
    <submittedName>
        <fullName evidence="2">Uncharacterized protein</fullName>
    </submittedName>
</protein>
<feature type="compositionally biased region" description="Basic and acidic residues" evidence="1">
    <location>
        <begin position="49"/>
        <end position="61"/>
    </location>
</feature>
<dbReference type="RefSeq" id="WP_203924641.1">
    <property type="nucleotide sequence ID" value="NZ_BONZ01000121.1"/>
</dbReference>
<keyword evidence="3" id="KW-1185">Reference proteome</keyword>
<organism evidence="2 3">
    <name type="scientific">Rugosimonospora africana</name>
    <dbReference type="NCBI Taxonomy" id="556532"/>
    <lineage>
        <taxon>Bacteria</taxon>
        <taxon>Bacillati</taxon>
        <taxon>Actinomycetota</taxon>
        <taxon>Actinomycetes</taxon>
        <taxon>Micromonosporales</taxon>
        <taxon>Micromonosporaceae</taxon>
        <taxon>Rugosimonospora</taxon>
    </lineage>
</organism>
<feature type="compositionally biased region" description="Basic and acidic residues" evidence="1">
    <location>
        <begin position="91"/>
        <end position="110"/>
    </location>
</feature>
<feature type="region of interest" description="Disordered" evidence="1">
    <location>
        <begin position="1"/>
        <end position="390"/>
    </location>
</feature>
<reference evidence="2" key="1">
    <citation type="submission" date="2021-01" db="EMBL/GenBank/DDBJ databases">
        <title>Whole genome shotgun sequence of Rugosimonospora africana NBRC 104875.</title>
        <authorList>
            <person name="Komaki H."/>
            <person name="Tamura T."/>
        </authorList>
    </citation>
    <scope>NUCLEOTIDE SEQUENCE</scope>
    <source>
        <strain evidence="2">NBRC 104875</strain>
    </source>
</reference>
<feature type="region of interest" description="Disordered" evidence="1">
    <location>
        <begin position="833"/>
        <end position="856"/>
    </location>
</feature>
<feature type="compositionally biased region" description="Basic and acidic residues" evidence="1">
    <location>
        <begin position="1"/>
        <end position="15"/>
    </location>
</feature>
<feature type="compositionally biased region" description="Basic and acidic residues" evidence="1">
    <location>
        <begin position="730"/>
        <end position="744"/>
    </location>
</feature>
<comment type="caution">
    <text evidence="2">The sequence shown here is derived from an EMBL/GenBank/DDBJ whole genome shotgun (WGS) entry which is preliminary data.</text>
</comment>
<dbReference type="Proteomes" id="UP000642748">
    <property type="component" value="Unassembled WGS sequence"/>
</dbReference>
<proteinExistence type="predicted"/>
<evidence type="ECO:0000313" key="2">
    <source>
        <dbReference type="EMBL" id="GIH21248.1"/>
    </source>
</evidence>
<accession>A0A8J3R3W5</accession>
<gene>
    <name evidence="2" type="ORF">Raf01_94200</name>
</gene>
<dbReference type="AlphaFoldDB" id="A0A8J3R3W5"/>
<name>A0A8J3R3W5_9ACTN</name>
<dbReference type="EMBL" id="BONZ01000121">
    <property type="protein sequence ID" value="GIH21248.1"/>
    <property type="molecule type" value="Genomic_DNA"/>
</dbReference>
<feature type="compositionally biased region" description="Low complexity" evidence="1">
    <location>
        <begin position="242"/>
        <end position="267"/>
    </location>
</feature>
<evidence type="ECO:0000313" key="3">
    <source>
        <dbReference type="Proteomes" id="UP000642748"/>
    </source>
</evidence>
<feature type="compositionally biased region" description="Basic and acidic residues" evidence="1">
    <location>
        <begin position="677"/>
        <end position="693"/>
    </location>
</feature>
<evidence type="ECO:0000256" key="1">
    <source>
        <dbReference type="SAM" id="MobiDB-lite"/>
    </source>
</evidence>
<sequence length="913" mass="95079">MADIPSDRPPRRDPDANPDNVPHNKDNDHLLPNLDFLKKLPGDTSLVTRTRESDSGRESDPPAHPSGSPESDRLPTTPPGGGSAGGPSPHDVGEHRLGYRDGGGDGDRAGGSDAAGVGVGADHADGSVGVPPVEPAGRAGADGPGTPAGQADGSGRATGNADQAGGAEQITIGSTARDGESHRDAGPHAWAPGSRSADPPPPSNAGRSGSAPARDGRPAVAAAPTPRQDARPDRAGAGSVDATVLGGAGTAATTTPETRTPEQRVPTDAVPPEGASGADTSHLLLAFNLPTDNASPRTGTPAGDAVPAAEGVSPSEKAKDGQSSTRADTATGPREKQPPPRAVGRSEPAPSTPAPSMPAPRSVANPPNMDLRQSGGDPAGQRSMSEHLDGATPERLPAAANAWHGIGIEDVVRERLPHTDGTPSGHDVRAPDGSYVLKPQVLHTAEGDRVAYYNAWNPHSHRVEFAVGPGDVDTFLDGCNVKLNVPFSDRTVNAWQMNAGSYFGVTGANTEWQRQSAQVVDSMMRGDWVGAARHFARSYAEAAEDPGWWLTVADATLAPGAAGAGGTAGRTAAGREAGGLAGAAGEAGAHPPAPAAKPTPAAEARPDPARGPVPGAAPTPAKGDGAGARYEPPSPGSGGERPGSSGQSGDHPVSSSDRTWARHDNPRSQWNGSPHLAGDRRAASPAERHDRTPPAHGEGSPGPLAGADDAEIDKAIEGMTSPRTTGGSRPRIDGHPVPTSKRDRVDIQDVPRLPGETQREALARVHQVVGRDVSTYGEVRAAWNRARDHVTSTEPLARHNYVKLYDRTRERFWQEIRADPAARERFEKAGFRFSDTNPRSAPMLDSTRIGPSPTERRLSLDHKAEKAIGENWRLALDSDNLRFELQMPNTYREIVQMRHPELRESADDDSPTR</sequence>
<feature type="region of interest" description="Disordered" evidence="1">
    <location>
        <begin position="580"/>
        <end position="744"/>
    </location>
</feature>
<feature type="compositionally biased region" description="Basic and acidic residues" evidence="1">
    <location>
        <begin position="177"/>
        <end position="186"/>
    </location>
</feature>